<dbReference type="InterPro" id="IPR003954">
    <property type="entry name" value="RRM_euk-type"/>
</dbReference>
<evidence type="ECO:0000259" key="9">
    <source>
        <dbReference type="PROSITE" id="PS50102"/>
    </source>
</evidence>
<evidence type="ECO:0000256" key="7">
    <source>
        <dbReference type="PROSITE-ProRule" id="PRU00723"/>
    </source>
</evidence>
<sequence>MVDQERELCSFYMKIGSCRHGNKCSRLHTPSTSSQTILLKNLCRFVDFANCSNSHYVEQQMEELTEEIYEDIFCRYGEILELHILENIAEHLIGNVYVKFRRKTDAQKAMKELNQRWFNGSPIYAELCPVNDFRDASCRQYEINECTRGGFCNFMHIRPISLKFKKSLQKRLLEKRQHAMKHNLGEQLSQSDETSLPKGYCISSNSPSSTESSSLSLVNDSTDEAESVPKAFRMKYESDQEDESQMSDEEQEIVHKNKQILRRQRWEKIRFKILDTIDFDWDETKEQNFIFSLL</sequence>
<protein>
    <submittedName>
        <fullName evidence="12">Uncharacterized protein</fullName>
    </submittedName>
</protein>
<evidence type="ECO:0000256" key="8">
    <source>
        <dbReference type="SAM" id="MobiDB-lite"/>
    </source>
</evidence>
<dbReference type="PANTHER" id="PTHR12620">
    <property type="entry name" value="U2 SNRNP AUXILIARY FACTOR, SMALL SUBUNIT"/>
    <property type="match status" value="1"/>
</dbReference>
<evidence type="ECO:0000256" key="4">
    <source>
        <dbReference type="ARBA" id="ARBA00022833"/>
    </source>
</evidence>
<dbReference type="SMART" id="SM00356">
    <property type="entry name" value="ZnF_C3H1"/>
    <property type="match status" value="2"/>
</dbReference>
<evidence type="ECO:0000256" key="3">
    <source>
        <dbReference type="ARBA" id="ARBA00022771"/>
    </source>
</evidence>
<evidence type="ECO:0000256" key="2">
    <source>
        <dbReference type="ARBA" id="ARBA00022737"/>
    </source>
</evidence>
<keyword evidence="5 6" id="KW-0694">RNA-binding</keyword>
<feature type="region of interest" description="Disordered" evidence="8">
    <location>
        <begin position="181"/>
        <end position="229"/>
    </location>
</feature>
<organism evidence="11 12">
    <name type="scientific">Acrobeloides nanus</name>
    <dbReference type="NCBI Taxonomy" id="290746"/>
    <lineage>
        <taxon>Eukaryota</taxon>
        <taxon>Metazoa</taxon>
        <taxon>Ecdysozoa</taxon>
        <taxon>Nematoda</taxon>
        <taxon>Chromadorea</taxon>
        <taxon>Rhabditida</taxon>
        <taxon>Tylenchina</taxon>
        <taxon>Cephalobomorpha</taxon>
        <taxon>Cephaloboidea</taxon>
        <taxon>Cephalobidae</taxon>
        <taxon>Acrobeloides</taxon>
    </lineage>
</organism>
<evidence type="ECO:0000259" key="10">
    <source>
        <dbReference type="PROSITE" id="PS50103"/>
    </source>
</evidence>
<dbReference type="InterPro" id="IPR035979">
    <property type="entry name" value="RBD_domain_sf"/>
</dbReference>
<keyword evidence="4 7" id="KW-0862">Zinc</keyword>
<dbReference type="GO" id="GO:0003723">
    <property type="term" value="F:RNA binding"/>
    <property type="evidence" value="ECO:0007669"/>
    <property type="project" value="UniProtKB-UniRule"/>
</dbReference>
<dbReference type="InterPro" id="IPR000504">
    <property type="entry name" value="RRM_dom"/>
</dbReference>
<dbReference type="InterPro" id="IPR009145">
    <property type="entry name" value="U2AF_small"/>
</dbReference>
<feature type="zinc finger region" description="C3H1-type" evidence="7">
    <location>
        <begin position="3"/>
        <end position="31"/>
    </location>
</feature>
<dbReference type="InterPro" id="IPR012677">
    <property type="entry name" value="Nucleotide-bd_a/b_plait_sf"/>
</dbReference>
<dbReference type="GO" id="GO:0089701">
    <property type="term" value="C:U2AF complex"/>
    <property type="evidence" value="ECO:0007669"/>
    <property type="project" value="InterPro"/>
</dbReference>
<keyword evidence="1 7" id="KW-0479">Metal-binding</keyword>
<dbReference type="Gene3D" id="3.30.70.330">
    <property type="match status" value="1"/>
</dbReference>
<dbReference type="Pfam" id="PF00076">
    <property type="entry name" value="RRM_1"/>
    <property type="match status" value="1"/>
</dbReference>
<dbReference type="SMART" id="SM00361">
    <property type="entry name" value="RRM_1"/>
    <property type="match status" value="1"/>
</dbReference>
<evidence type="ECO:0000256" key="6">
    <source>
        <dbReference type="PROSITE-ProRule" id="PRU00176"/>
    </source>
</evidence>
<dbReference type="PROSITE" id="PS50103">
    <property type="entry name" value="ZF_C3H1"/>
    <property type="match status" value="2"/>
</dbReference>
<evidence type="ECO:0000256" key="1">
    <source>
        <dbReference type="ARBA" id="ARBA00022723"/>
    </source>
</evidence>
<feature type="compositionally biased region" description="Low complexity" evidence="8">
    <location>
        <begin position="203"/>
        <end position="220"/>
    </location>
</feature>
<evidence type="ECO:0000313" key="11">
    <source>
        <dbReference type="Proteomes" id="UP000887540"/>
    </source>
</evidence>
<dbReference type="PROSITE" id="PS50102">
    <property type="entry name" value="RRM"/>
    <property type="match status" value="1"/>
</dbReference>
<dbReference type="SUPFAM" id="SSF54928">
    <property type="entry name" value="RNA-binding domain, RBD"/>
    <property type="match status" value="1"/>
</dbReference>
<dbReference type="Proteomes" id="UP000887540">
    <property type="component" value="Unplaced"/>
</dbReference>
<evidence type="ECO:0000256" key="5">
    <source>
        <dbReference type="ARBA" id="ARBA00022884"/>
    </source>
</evidence>
<accession>A0A914EDZ6</accession>
<dbReference type="GO" id="GO:0000398">
    <property type="term" value="P:mRNA splicing, via spliceosome"/>
    <property type="evidence" value="ECO:0007669"/>
    <property type="project" value="InterPro"/>
</dbReference>
<dbReference type="PRINTS" id="PR01848">
    <property type="entry name" value="U2AUXFACTOR"/>
</dbReference>
<dbReference type="AlphaFoldDB" id="A0A914EDZ6"/>
<dbReference type="GO" id="GO:0008270">
    <property type="term" value="F:zinc ion binding"/>
    <property type="evidence" value="ECO:0007669"/>
    <property type="project" value="UniProtKB-KW"/>
</dbReference>
<dbReference type="Pfam" id="PF00642">
    <property type="entry name" value="zf-CCCH"/>
    <property type="match status" value="1"/>
</dbReference>
<dbReference type="WBParaSite" id="ACRNAN_scaffold7154.g13407.t1">
    <property type="protein sequence ID" value="ACRNAN_scaffold7154.g13407.t1"/>
    <property type="gene ID" value="ACRNAN_scaffold7154.g13407"/>
</dbReference>
<feature type="domain" description="C3H1-type" evidence="10">
    <location>
        <begin position="132"/>
        <end position="159"/>
    </location>
</feature>
<feature type="domain" description="C3H1-type" evidence="10">
    <location>
        <begin position="3"/>
        <end position="31"/>
    </location>
</feature>
<dbReference type="InterPro" id="IPR000571">
    <property type="entry name" value="Znf_CCCH"/>
</dbReference>
<name>A0A914EDZ6_9BILA</name>
<feature type="zinc finger region" description="C3H1-type" evidence="7">
    <location>
        <begin position="132"/>
        <end position="159"/>
    </location>
</feature>
<feature type="domain" description="RRM" evidence="9">
    <location>
        <begin position="35"/>
        <end position="130"/>
    </location>
</feature>
<reference evidence="12" key="1">
    <citation type="submission" date="2022-11" db="UniProtKB">
        <authorList>
            <consortium name="WormBaseParasite"/>
        </authorList>
    </citation>
    <scope>IDENTIFICATION</scope>
</reference>
<keyword evidence="11" id="KW-1185">Reference proteome</keyword>
<keyword evidence="3 7" id="KW-0863">Zinc-finger</keyword>
<evidence type="ECO:0000313" key="12">
    <source>
        <dbReference type="WBParaSite" id="ACRNAN_scaffold7154.g13407.t1"/>
    </source>
</evidence>
<proteinExistence type="predicted"/>
<keyword evidence="2" id="KW-0677">Repeat</keyword>
<dbReference type="SMART" id="SM00360">
    <property type="entry name" value="RRM"/>
    <property type="match status" value="1"/>
</dbReference>